<dbReference type="Gene3D" id="2.40.10.10">
    <property type="entry name" value="Trypsin-like serine proteases"/>
    <property type="match status" value="2"/>
</dbReference>
<dbReference type="PRINTS" id="PR00834">
    <property type="entry name" value="PROTEASES2C"/>
</dbReference>
<dbReference type="OrthoDB" id="9758917at2"/>
<keyword evidence="1" id="KW-1133">Transmembrane helix</keyword>
<feature type="transmembrane region" description="Helical" evidence="1">
    <location>
        <begin position="9"/>
        <end position="30"/>
    </location>
</feature>
<dbReference type="RefSeq" id="WP_095698197.1">
    <property type="nucleotide sequence ID" value="NZ_CP016782.1"/>
</dbReference>
<dbReference type="KEGG" id="plim:PHILAsVB114_04525"/>
<gene>
    <name evidence="2" type="ORF">PHILAsVB114_04525</name>
</gene>
<reference evidence="2 3" key="1">
    <citation type="submission" date="2016-07" db="EMBL/GenBank/DDBJ databases">
        <title>High microdiversification within the ubiquitous acI lineage of Actinobacteria.</title>
        <authorList>
            <person name="Neuenschwander S.M."/>
            <person name="Salcher M."/>
            <person name="Ghai R."/>
            <person name="Pernthaler J."/>
        </authorList>
    </citation>
    <scope>NUCLEOTIDE SEQUENCE [LARGE SCALE GENOMIC DNA]</scope>
    <source>
        <strain evidence="2">MMS-VB-114</strain>
    </source>
</reference>
<evidence type="ECO:0000313" key="2">
    <source>
        <dbReference type="EMBL" id="ASY27899.1"/>
    </source>
</evidence>
<evidence type="ECO:0000313" key="3">
    <source>
        <dbReference type="Proteomes" id="UP000217221"/>
    </source>
</evidence>
<dbReference type="SUPFAM" id="SSF50494">
    <property type="entry name" value="Trypsin-like serine proteases"/>
    <property type="match status" value="1"/>
</dbReference>
<dbReference type="EMBL" id="CP016782">
    <property type="protein sequence ID" value="ASY27899.1"/>
    <property type="molecule type" value="Genomic_DNA"/>
</dbReference>
<keyword evidence="2" id="KW-0378">Hydrolase</keyword>
<dbReference type="PANTHER" id="PTHR43019">
    <property type="entry name" value="SERINE ENDOPROTEASE DEGS"/>
    <property type="match status" value="1"/>
</dbReference>
<dbReference type="GO" id="GO:0004252">
    <property type="term" value="F:serine-type endopeptidase activity"/>
    <property type="evidence" value="ECO:0007669"/>
    <property type="project" value="InterPro"/>
</dbReference>
<evidence type="ECO:0000256" key="1">
    <source>
        <dbReference type="SAM" id="Phobius"/>
    </source>
</evidence>
<dbReference type="InterPro" id="IPR001940">
    <property type="entry name" value="Peptidase_S1C"/>
</dbReference>
<organism evidence="2 3">
    <name type="scientific">Candidatus Planktophila limnetica</name>
    <dbReference type="NCBI Taxonomy" id="573600"/>
    <lineage>
        <taxon>Bacteria</taxon>
        <taxon>Bacillati</taxon>
        <taxon>Actinomycetota</taxon>
        <taxon>Actinomycetes</taxon>
        <taxon>Candidatus Nanopelagicales</taxon>
        <taxon>Candidatus Nanopelagicaceae</taxon>
        <taxon>Candidatus Planktophila</taxon>
    </lineage>
</organism>
<keyword evidence="2" id="KW-0645">Protease</keyword>
<sequence length="248" mass="27188">MTETPSNKFIAFVAIVATPFALGAFLLAWAPAQQFSNTDPRKDGYVQPRSVSDLVEKTQASTVTVFCEPNKKDGVLGTAWAIDLPNGVEEEYPTTLITNHHVIEDCIGLEGTLTVALLFKDEVKARIVKWDKENDLAVLAADLEIEPLELSEFDPWPGYWTMALGSADGYEGSVAFGSILNATDFELLLTTNLSHGNSGGPLVDNEGRVIGVVTWRSKTEQYNGAMSLNAMCAEILECDGEFYWERDN</sequence>
<keyword evidence="1" id="KW-0472">Membrane</keyword>
<dbReference type="AlphaFoldDB" id="A0A249LG44"/>
<dbReference type="Proteomes" id="UP000217221">
    <property type="component" value="Chromosome"/>
</dbReference>
<keyword evidence="3" id="KW-1185">Reference proteome</keyword>
<proteinExistence type="predicted"/>
<dbReference type="GO" id="GO:0006508">
    <property type="term" value="P:proteolysis"/>
    <property type="evidence" value="ECO:0007669"/>
    <property type="project" value="UniProtKB-KW"/>
</dbReference>
<dbReference type="InterPro" id="IPR043504">
    <property type="entry name" value="Peptidase_S1_PA_chymotrypsin"/>
</dbReference>
<dbReference type="InterPro" id="IPR009003">
    <property type="entry name" value="Peptidase_S1_PA"/>
</dbReference>
<accession>A0A249LG44</accession>
<name>A0A249LG44_9ACTN</name>
<protein>
    <submittedName>
        <fullName evidence="2">Trypsin-like serine protease</fullName>
    </submittedName>
</protein>
<dbReference type="PANTHER" id="PTHR43019:SF23">
    <property type="entry name" value="PROTEASE DO-LIKE 5, CHLOROPLASTIC"/>
    <property type="match status" value="1"/>
</dbReference>
<keyword evidence="1" id="KW-0812">Transmembrane</keyword>
<dbReference type="Pfam" id="PF13365">
    <property type="entry name" value="Trypsin_2"/>
    <property type="match status" value="1"/>
</dbReference>